<dbReference type="AlphaFoldDB" id="A0AAV4DYU1"/>
<evidence type="ECO:0000313" key="4">
    <source>
        <dbReference type="Proteomes" id="UP000735302"/>
    </source>
</evidence>
<organism evidence="3 4">
    <name type="scientific">Plakobranchus ocellatus</name>
    <dbReference type="NCBI Taxonomy" id="259542"/>
    <lineage>
        <taxon>Eukaryota</taxon>
        <taxon>Metazoa</taxon>
        <taxon>Spiralia</taxon>
        <taxon>Lophotrochozoa</taxon>
        <taxon>Mollusca</taxon>
        <taxon>Gastropoda</taxon>
        <taxon>Heterobranchia</taxon>
        <taxon>Euthyneura</taxon>
        <taxon>Panpulmonata</taxon>
        <taxon>Sacoglossa</taxon>
        <taxon>Placobranchoidea</taxon>
        <taxon>Plakobranchidae</taxon>
        <taxon>Plakobranchus</taxon>
    </lineage>
</organism>
<sequence>MVHFIAYVVATVFTTVTAAQLECPDGLSLFEKSCYFIGDAGYNYFVAQCAYNDYDVVTISSPEENAFIKSLFQDDDATGVWINGVQVAGFWLNPLTYGQLSFKDFPDSNTASTPDSSTIPPFISTLPIEECAALSNQRDWACEGKDCNVGDGMKFVCKTRSFAQTCTSRACFRLVPETDFHRIAQMECERRGGSLASIRSEEESTAVKAYLDQVSNSAVWTAGSDKDDENDWYWHTDSEKVKISDDLTDWADSEPNDDGYGEDCMVMVPPDWKWNNVASYERNTLLCEFESHVMRRGKLEHLVTTGKFEGKRSRGRQREKIMDGLATWLGTGKVLDTLTAVKDDDD</sequence>
<dbReference type="InterPro" id="IPR001304">
    <property type="entry name" value="C-type_lectin-like"/>
</dbReference>
<dbReference type="InterPro" id="IPR050111">
    <property type="entry name" value="C-type_lectin/snaclec_domain"/>
</dbReference>
<evidence type="ECO:0000256" key="1">
    <source>
        <dbReference type="SAM" id="SignalP"/>
    </source>
</evidence>
<dbReference type="SUPFAM" id="SSF56436">
    <property type="entry name" value="C-type lectin-like"/>
    <property type="match status" value="2"/>
</dbReference>
<gene>
    <name evidence="3" type="ORF">PoB_007603300</name>
</gene>
<dbReference type="EMBL" id="BLXT01008494">
    <property type="protein sequence ID" value="GFO49528.1"/>
    <property type="molecule type" value="Genomic_DNA"/>
</dbReference>
<keyword evidence="1" id="KW-0732">Signal</keyword>
<dbReference type="PANTHER" id="PTHR22803">
    <property type="entry name" value="MANNOSE, PHOSPHOLIPASE, LECTIN RECEPTOR RELATED"/>
    <property type="match status" value="1"/>
</dbReference>
<comment type="caution">
    <text evidence="3">The sequence shown here is derived from an EMBL/GenBank/DDBJ whole genome shotgun (WGS) entry which is preliminary data.</text>
</comment>
<dbReference type="Proteomes" id="UP000735302">
    <property type="component" value="Unassembled WGS sequence"/>
</dbReference>
<evidence type="ECO:0000313" key="3">
    <source>
        <dbReference type="EMBL" id="GFO49528.1"/>
    </source>
</evidence>
<accession>A0AAV4DYU1</accession>
<keyword evidence="4" id="KW-1185">Reference proteome</keyword>
<feature type="signal peptide" evidence="1">
    <location>
        <begin position="1"/>
        <end position="18"/>
    </location>
</feature>
<dbReference type="Gene3D" id="3.10.100.10">
    <property type="entry name" value="Mannose-Binding Protein A, subunit A"/>
    <property type="match status" value="2"/>
</dbReference>
<dbReference type="InterPro" id="IPR016187">
    <property type="entry name" value="CTDL_fold"/>
</dbReference>
<name>A0AAV4DYU1_9GAST</name>
<dbReference type="Pfam" id="PF00059">
    <property type="entry name" value="Lectin_C"/>
    <property type="match status" value="1"/>
</dbReference>
<feature type="domain" description="C-type lectin" evidence="2">
    <location>
        <begin position="30"/>
        <end position="158"/>
    </location>
</feature>
<evidence type="ECO:0000259" key="2">
    <source>
        <dbReference type="PROSITE" id="PS50041"/>
    </source>
</evidence>
<dbReference type="PROSITE" id="PS50041">
    <property type="entry name" value="C_TYPE_LECTIN_2"/>
    <property type="match status" value="2"/>
</dbReference>
<feature type="domain" description="C-type lectin" evidence="2">
    <location>
        <begin position="167"/>
        <end position="288"/>
    </location>
</feature>
<feature type="chain" id="PRO_5043584978" evidence="1">
    <location>
        <begin position="19"/>
        <end position="346"/>
    </location>
</feature>
<dbReference type="SMART" id="SM00034">
    <property type="entry name" value="CLECT"/>
    <property type="match status" value="2"/>
</dbReference>
<reference evidence="3 4" key="1">
    <citation type="journal article" date="2021" name="Elife">
        <title>Chloroplast acquisition without the gene transfer in kleptoplastic sea slugs, Plakobranchus ocellatus.</title>
        <authorList>
            <person name="Maeda T."/>
            <person name="Takahashi S."/>
            <person name="Yoshida T."/>
            <person name="Shimamura S."/>
            <person name="Takaki Y."/>
            <person name="Nagai Y."/>
            <person name="Toyoda A."/>
            <person name="Suzuki Y."/>
            <person name="Arimoto A."/>
            <person name="Ishii H."/>
            <person name="Satoh N."/>
            <person name="Nishiyama T."/>
            <person name="Hasebe M."/>
            <person name="Maruyama T."/>
            <person name="Minagawa J."/>
            <person name="Obokata J."/>
            <person name="Shigenobu S."/>
        </authorList>
    </citation>
    <scope>NUCLEOTIDE SEQUENCE [LARGE SCALE GENOMIC DNA]</scope>
</reference>
<proteinExistence type="predicted"/>
<dbReference type="CDD" id="cd00037">
    <property type="entry name" value="CLECT"/>
    <property type="match status" value="2"/>
</dbReference>
<dbReference type="InterPro" id="IPR016186">
    <property type="entry name" value="C-type_lectin-like/link_sf"/>
</dbReference>
<protein>
    <submittedName>
        <fullName evidence="3">C-type lectin fold protein</fullName>
    </submittedName>
</protein>